<proteinExistence type="predicted"/>
<protein>
    <submittedName>
        <fullName evidence="2">Rrf2 family transcriptional regulator</fullName>
    </submittedName>
</protein>
<sequence>MIVSTRGRYALRVMIDIAEHPNEPYIPLKSIAARQGISEKYLESILKILVQEHLLEGMRGKGGGYRLTMSPSEYTIGRILRLTETSLEPVGCIESGSTSCPKASECRTIGMWMKLGEIVNDYLDSITLADLLAQ</sequence>
<dbReference type="EMBL" id="JAJEQN010000010">
    <property type="protein sequence ID" value="MCC2221102.1"/>
    <property type="molecule type" value="Genomic_DNA"/>
</dbReference>
<dbReference type="GO" id="GO:0005829">
    <property type="term" value="C:cytosol"/>
    <property type="evidence" value="ECO:0007669"/>
    <property type="project" value="TreeGrafter"/>
</dbReference>
<dbReference type="PROSITE" id="PS51197">
    <property type="entry name" value="HTH_RRF2_2"/>
    <property type="match status" value="1"/>
</dbReference>
<organism evidence="2 3">
    <name type="scientific">Anthropogastromicrobium aceti</name>
    <dbReference type="NCBI Taxonomy" id="2981768"/>
    <lineage>
        <taxon>Bacteria</taxon>
        <taxon>Bacillati</taxon>
        <taxon>Bacillota</taxon>
        <taxon>Clostridia</taxon>
        <taxon>Lachnospirales</taxon>
        <taxon>Lachnospiraceae</taxon>
        <taxon>Anthropogastromicrobium</taxon>
    </lineage>
</organism>
<dbReference type="GO" id="GO:0003700">
    <property type="term" value="F:DNA-binding transcription factor activity"/>
    <property type="evidence" value="ECO:0007669"/>
    <property type="project" value="TreeGrafter"/>
</dbReference>
<keyword evidence="3" id="KW-1185">Reference proteome</keyword>
<comment type="caution">
    <text evidence="2">The sequence shown here is derived from an EMBL/GenBank/DDBJ whole genome shotgun (WGS) entry which is preliminary data.</text>
</comment>
<dbReference type="NCBIfam" id="TIGR00738">
    <property type="entry name" value="rrf2_super"/>
    <property type="match status" value="1"/>
</dbReference>
<evidence type="ECO:0000313" key="2">
    <source>
        <dbReference type="EMBL" id="MCC2221102.1"/>
    </source>
</evidence>
<dbReference type="SUPFAM" id="SSF46785">
    <property type="entry name" value="Winged helix' DNA-binding domain"/>
    <property type="match status" value="1"/>
</dbReference>
<evidence type="ECO:0000256" key="1">
    <source>
        <dbReference type="ARBA" id="ARBA00023125"/>
    </source>
</evidence>
<dbReference type="Gene3D" id="1.10.10.10">
    <property type="entry name" value="Winged helix-like DNA-binding domain superfamily/Winged helix DNA-binding domain"/>
    <property type="match status" value="1"/>
</dbReference>
<dbReference type="InterPro" id="IPR036388">
    <property type="entry name" value="WH-like_DNA-bd_sf"/>
</dbReference>
<dbReference type="InterPro" id="IPR036390">
    <property type="entry name" value="WH_DNA-bd_sf"/>
</dbReference>
<dbReference type="AlphaFoldDB" id="A0AAE3E4F4"/>
<accession>A0AAE3E4F4</accession>
<reference evidence="2 3" key="1">
    <citation type="submission" date="2021-10" db="EMBL/GenBank/DDBJ databases">
        <title>Anaerobic single-cell dispensing facilitates the cultivation of human gut bacteria.</title>
        <authorList>
            <person name="Afrizal A."/>
        </authorList>
    </citation>
    <scope>NUCLEOTIDE SEQUENCE [LARGE SCALE GENOMIC DNA]</scope>
    <source>
        <strain evidence="2 3">CLA-AA-H224</strain>
    </source>
</reference>
<keyword evidence="1" id="KW-0238">DNA-binding</keyword>
<dbReference type="PANTHER" id="PTHR33221:SF5">
    <property type="entry name" value="HTH-TYPE TRANSCRIPTIONAL REGULATOR ISCR"/>
    <property type="match status" value="1"/>
</dbReference>
<dbReference type="InterPro" id="IPR000944">
    <property type="entry name" value="Tscrpt_reg_Rrf2"/>
</dbReference>
<dbReference type="GO" id="GO:0003677">
    <property type="term" value="F:DNA binding"/>
    <property type="evidence" value="ECO:0007669"/>
    <property type="project" value="UniProtKB-KW"/>
</dbReference>
<dbReference type="Pfam" id="PF02082">
    <property type="entry name" value="Rrf2"/>
    <property type="match status" value="1"/>
</dbReference>
<evidence type="ECO:0000313" key="3">
    <source>
        <dbReference type="Proteomes" id="UP001198200"/>
    </source>
</evidence>
<dbReference type="RefSeq" id="WP_118613144.1">
    <property type="nucleotide sequence ID" value="NZ_JAJEQN010000010.1"/>
</dbReference>
<dbReference type="Proteomes" id="UP001198200">
    <property type="component" value="Unassembled WGS sequence"/>
</dbReference>
<name>A0AAE3E4F4_9FIRM</name>
<gene>
    <name evidence="2" type="ORF">LKD48_05495</name>
</gene>
<dbReference type="PANTHER" id="PTHR33221">
    <property type="entry name" value="WINGED HELIX-TURN-HELIX TRANSCRIPTIONAL REGULATOR, RRF2 FAMILY"/>
    <property type="match status" value="1"/>
</dbReference>